<name>A0AAE3FKP1_9CREN</name>
<comment type="subcellular location">
    <subcellularLocation>
        <location evidence="1">Membrane</location>
        <topology evidence="1">Multi-pass membrane protein</topology>
    </subcellularLocation>
</comment>
<dbReference type="PANTHER" id="PTHR23518:SF2">
    <property type="entry name" value="MAJOR FACILITATOR SUPERFAMILY TRANSPORTER"/>
    <property type="match status" value="1"/>
</dbReference>
<feature type="transmembrane region" description="Helical" evidence="5">
    <location>
        <begin position="322"/>
        <end position="343"/>
    </location>
</feature>
<dbReference type="EMBL" id="JZWS02000002">
    <property type="protein sequence ID" value="MCL7343538.1"/>
    <property type="molecule type" value="Genomic_DNA"/>
</dbReference>
<evidence type="ECO:0000256" key="5">
    <source>
        <dbReference type="SAM" id="Phobius"/>
    </source>
</evidence>
<evidence type="ECO:0000313" key="7">
    <source>
        <dbReference type="EMBL" id="MCL7343538.1"/>
    </source>
</evidence>
<evidence type="ECO:0000256" key="3">
    <source>
        <dbReference type="ARBA" id="ARBA00022989"/>
    </source>
</evidence>
<feature type="transmembrane region" description="Helical" evidence="5">
    <location>
        <begin position="266"/>
        <end position="286"/>
    </location>
</feature>
<feature type="transmembrane region" description="Helical" evidence="5">
    <location>
        <begin position="232"/>
        <end position="254"/>
    </location>
</feature>
<dbReference type="InterPro" id="IPR036259">
    <property type="entry name" value="MFS_trans_sf"/>
</dbReference>
<dbReference type="InterPro" id="IPR020846">
    <property type="entry name" value="MFS_dom"/>
</dbReference>
<feature type="transmembrane region" description="Helical" evidence="5">
    <location>
        <begin position="70"/>
        <end position="91"/>
    </location>
</feature>
<feature type="transmembrane region" description="Helical" evidence="5">
    <location>
        <begin position="363"/>
        <end position="384"/>
    </location>
</feature>
<dbReference type="PANTHER" id="PTHR23518">
    <property type="entry name" value="C-METHYLTRANSFERASE"/>
    <property type="match status" value="1"/>
</dbReference>
<dbReference type="AlphaFoldDB" id="A0AAE3FKP1"/>
<feature type="transmembrane region" description="Helical" evidence="5">
    <location>
        <begin position="156"/>
        <end position="178"/>
    </location>
</feature>
<organism evidence="7">
    <name type="scientific">Candidatus Aramenus sulfurataquae</name>
    <dbReference type="NCBI Taxonomy" id="1326980"/>
    <lineage>
        <taxon>Archaea</taxon>
        <taxon>Thermoproteota</taxon>
        <taxon>Thermoprotei</taxon>
        <taxon>Sulfolobales</taxon>
        <taxon>Sulfolobaceae</taxon>
        <taxon>Candidatus Aramenus</taxon>
    </lineage>
</organism>
<feature type="transmembrane region" description="Helical" evidence="5">
    <location>
        <begin position="40"/>
        <end position="58"/>
    </location>
</feature>
<evidence type="ECO:0000256" key="2">
    <source>
        <dbReference type="ARBA" id="ARBA00022692"/>
    </source>
</evidence>
<feature type="transmembrane region" description="Helical" evidence="5">
    <location>
        <begin position="390"/>
        <end position="408"/>
    </location>
</feature>
<feature type="transmembrane region" description="Helical" evidence="5">
    <location>
        <begin position="12"/>
        <end position="34"/>
    </location>
</feature>
<evidence type="ECO:0000256" key="1">
    <source>
        <dbReference type="ARBA" id="ARBA00004141"/>
    </source>
</evidence>
<reference evidence="7" key="1">
    <citation type="submission" date="2022-05" db="EMBL/GenBank/DDBJ databases">
        <title>Metagenome Sequencing of an Archaeal-Dominated Microbial Community from a Hot Spring at the Los Azufres Geothermal Field, Mexico.</title>
        <authorList>
            <person name="Marin-Paredes R."/>
            <person name="Martinez-Romero E."/>
            <person name="Servin-Garciduenas L.E."/>
        </authorList>
    </citation>
    <scope>NUCLEOTIDE SEQUENCE</scope>
    <source>
        <strain evidence="7">AZ1-454</strain>
    </source>
</reference>
<protein>
    <submittedName>
        <fullName evidence="7">MFS transporter</fullName>
    </submittedName>
</protein>
<dbReference type="GO" id="GO:0022857">
    <property type="term" value="F:transmembrane transporter activity"/>
    <property type="evidence" value="ECO:0007669"/>
    <property type="project" value="InterPro"/>
</dbReference>
<dbReference type="PROSITE" id="PS50850">
    <property type="entry name" value="MFS"/>
    <property type="match status" value="2"/>
</dbReference>
<comment type="caution">
    <text evidence="7">The sequence shown here is derived from an EMBL/GenBank/DDBJ whole genome shotgun (WGS) entry which is preliminary data.</text>
</comment>
<dbReference type="GO" id="GO:0016020">
    <property type="term" value="C:membrane"/>
    <property type="evidence" value="ECO:0007669"/>
    <property type="project" value="UniProtKB-SubCell"/>
</dbReference>
<keyword evidence="2 5" id="KW-0812">Transmembrane</keyword>
<feature type="domain" description="Major facilitator superfamily (MFS) profile" evidence="6">
    <location>
        <begin position="232"/>
        <end position="414"/>
    </location>
</feature>
<feature type="transmembrane region" description="Helical" evidence="5">
    <location>
        <begin position="97"/>
        <end position="117"/>
    </location>
</feature>
<sequence length="414" mass="46060">MIKRDTRWMYSALFFGVASGPLSTLVTLEILSLGGNSIDVAYAITLSNVVLIPASMFWGMMADRFHLRKLIVLGFVASTLSLLAMSFSRTIVTITSLYALFTFFSVSYSTPMNLLVMETSEKAKWAYNFSRLSMLSSIGSLAGFVISTVTVNLLRIFQIFMVLTGFGLLAVTTSLVYTPKSIIGMERMSIVHHRESFMTRLKMLPLIFLHIPSIHHFKMFKISRLTKKPINYLPLLYLAIFVFYVSSGLFNTVYPVGLYQEGLDKSLVLGIITGGMFVQIVSFHLAGKVLEKFDEREMAFRALVLRGTSYVVMGVSTVFPELLLPINVVFYPLAAGLAFSLYYSASNTLIFKAVGERRQGTGLGVYSTLVGIALFLGSLLSGYVSHYLRFATDFALAGVLLFVSAWLFKYIEEG</sequence>
<gene>
    <name evidence="7" type="ORF">TQ35_003075</name>
</gene>
<dbReference type="InterPro" id="IPR024989">
    <property type="entry name" value="MFS_assoc_dom"/>
</dbReference>
<feature type="domain" description="Major facilitator superfamily (MFS) profile" evidence="6">
    <location>
        <begin position="1"/>
        <end position="182"/>
    </location>
</feature>
<dbReference type="SUPFAM" id="SSF103473">
    <property type="entry name" value="MFS general substrate transporter"/>
    <property type="match status" value="1"/>
</dbReference>
<keyword evidence="3 5" id="KW-1133">Transmembrane helix</keyword>
<evidence type="ECO:0000256" key="4">
    <source>
        <dbReference type="ARBA" id="ARBA00023136"/>
    </source>
</evidence>
<dbReference type="Pfam" id="PF12832">
    <property type="entry name" value="MFS_1_like"/>
    <property type="match status" value="1"/>
</dbReference>
<feature type="transmembrane region" description="Helical" evidence="5">
    <location>
        <begin position="298"/>
        <end position="316"/>
    </location>
</feature>
<keyword evidence="4 5" id="KW-0472">Membrane</keyword>
<dbReference type="Gene3D" id="1.20.1250.20">
    <property type="entry name" value="MFS general substrate transporter like domains"/>
    <property type="match status" value="1"/>
</dbReference>
<evidence type="ECO:0000259" key="6">
    <source>
        <dbReference type="PROSITE" id="PS50850"/>
    </source>
</evidence>
<feature type="transmembrane region" description="Helical" evidence="5">
    <location>
        <begin position="129"/>
        <end position="150"/>
    </location>
</feature>
<proteinExistence type="predicted"/>
<accession>A0AAE3FKP1</accession>